<keyword evidence="4 5" id="KW-0732">Signal</keyword>
<organism evidence="7 8">
    <name type="scientific">Uliginosibacterium aquaticum</name>
    <dbReference type="NCBI Taxonomy" id="2731212"/>
    <lineage>
        <taxon>Bacteria</taxon>
        <taxon>Pseudomonadati</taxon>
        <taxon>Pseudomonadota</taxon>
        <taxon>Betaproteobacteria</taxon>
        <taxon>Rhodocyclales</taxon>
        <taxon>Zoogloeaceae</taxon>
        <taxon>Uliginosibacterium</taxon>
    </lineage>
</organism>
<dbReference type="Proteomes" id="UP000778523">
    <property type="component" value="Unassembled WGS sequence"/>
</dbReference>
<feature type="chain" id="PRO_5046207471" evidence="5">
    <location>
        <begin position="22"/>
        <end position="321"/>
    </location>
</feature>
<dbReference type="NCBIfam" id="TIGR01728">
    <property type="entry name" value="SsuA_fam"/>
    <property type="match status" value="1"/>
</dbReference>
<comment type="similarity">
    <text evidence="2">Belongs to the bacterial solute-binding protein SsuA/TauA family.</text>
</comment>
<sequence>MKRTLAAALLLLSLTTQTSHATEPHEIRLGFSSINPETRIAKDKGWIEDALKSHGVTVKWVESLGSNKSLEFLRGKNIDIASTSSASAFLARANGTPIKFVYWTGRNSHGAPILVRHDSPYKSITDLRGKKIAATPGTGPLISLIAALHKHGLTEKDVEIVSLQHAQGRLALAAGRVEAWAALEPDWTIAEVQNKARILFVDKSLAGGGGLNVREEYLKANPEIVKIVLAQFNRARVYSNQNPEQAIKDFAESSKVDLDVARKVFQRSLEQNDNPEIVPQDAIDLAFWGELYKKLGSVPADTNVAAVVKDVLDPTVFKLSK</sequence>
<dbReference type="Pfam" id="PF09084">
    <property type="entry name" value="NMT1"/>
    <property type="match status" value="1"/>
</dbReference>
<dbReference type="Gene3D" id="3.40.190.10">
    <property type="entry name" value="Periplasmic binding protein-like II"/>
    <property type="match status" value="2"/>
</dbReference>
<evidence type="ECO:0000256" key="3">
    <source>
        <dbReference type="ARBA" id="ARBA00022448"/>
    </source>
</evidence>
<protein>
    <submittedName>
        <fullName evidence="7">Aliphatic sulfonate ABC transporter substrate-binding protein</fullName>
    </submittedName>
</protein>
<proteinExistence type="inferred from homology"/>
<dbReference type="SMART" id="SM00062">
    <property type="entry name" value="PBPb"/>
    <property type="match status" value="1"/>
</dbReference>
<dbReference type="SUPFAM" id="SSF53850">
    <property type="entry name" value="Periplasmic binding protein-like II"/>
    <property type="match status" value="1"/>
</dbReference>
<evidence type="ECO:0000256" key="4">
    <source>
        <dbReference type="ARBA" id="ARBA00022729"/>
    </source>
</evidence>
<evidence type="ECO:0000313" key="8">
    <source>
        <dbReference type="Proteomes" id="UP000778523"/>
    </source>
</evidence>
<evidence type="ECO:0000313" key="7">
    <source>
        <dbReference type="EMBL" id="NSL55062.1"/>
    </source>
</evidence>
<feature type="signal peptide" evidence="5">
    <location>
        <begin position="1"/>
        <end position="21"/>
    </location>
</feature>
<dbReference type="PANTHER" id="PTHR30024:SF21">
    <property type="entry name" value="ABC TRANSPORTER SUBSTRATE-BINDING PROTEIN"/>
    <property type="match status" value="1"/>
</dbReference>
<evidence type="ECO:0000259" key="6">
    <source>
        <dbReference type="SMART" id="SM00062"/>
    </source>
</evidence>
<comment type="subcellular location">
    <subcellularLocation>
        <location evidence="1">Periplasm</location>
    </subcellularLocation>
</comment>
<keyword evidence="3" id="KW-0813">Transport</keyword>
<dbReference type="InterPro" id="IPR010067">
    <property type="entry name" value="ABC_SsuA_sub-bd"/>
</dbReference>
<gene>
    <name evidence="7" type="ORF">HJ583_008520</name>
</gene>
<dbReference type="InterPro" id="IPR015168">
    <property type="entry name" value="SsuA/THI5"/>
</dbReference>
<keyword evidence="8" id="KW-1185">Reference proteome</keyword>
<feature type="domain" description="Solute-binding protein family 3/N-terminal" evidence="6">
    <location>
        <begin position="26"/>
        <end position="244"/>
    </location>
</feature>
<dbReference type="EMBL" id="JABCSC020000002">
    <property type="protein sequence ID" value="NSL55062.1"/>
    <property type="molecule type" value="Genomic_DNA"/>
</dbReference>
<comment type="caution">
    <text evidence="7">The sequence shown here is derived from an EMBL/GenBank/DDBJ whole genome shotgun (WGS) entry which is preliminary data.</text>
</comment>
<dbReference type="InterPro" id="IPR001638">
    <property type="entry name" value="Solute-binding_3/MltF_N"/>
</dbReference>
<evidence type="ECO:0000256" key="5">
    <source>
        <dbReference type="SAM" id="SignalP"/>
    </source>
</evidence>
<reference evidence="7 8" key="1">
    <citation type="submission" date="2020-06" db="EMBL/GenBank/DDBJ databases">
        <title>Draft genome of Uliginosibacterium sp. IMCC34675.</title>
        <authorList>
            <person name="Song J."/>
        </authorList>
    </citation>
    <scope>NUCLEOTIDE SEQUENCE [LARGE SCALE GENOMIC DNA]</scope>
    <source>
        <strain evidence="7 8">IMCC34675</strain>
    </source>
</reference>
<accession>A0ABX2IJ84</accession>
<evidence type="ECO:0000256" key="1">
    <source>
        <dbReference type="ARBA" id="ARBA00004418"/>
    </source>
</evidence>
<name>A0ABX2IJ84_9RHOO</name>
<evidence type="ECO:0000256" key="2">
    <source>
        <dbReference type="ARBA" id="ARBA00010742"/>
    </source>
</evidence>
<dbReference type="PANTHER" id="PTHR30024">
    <property type="entry name" value="ALIPHATIC SULFONATES-BINDING PROTEIN-RELATED"/>
    <property type="match status" value="1"/>
</dbReference>
<dbReference type="RefSeq" id="WP_170021536.1">
    <property type="nucleotide sequence ID" value="NZ_JABCSC020000002.1"/>
</dbReference>